<comment type="caution">
    <text evidence="1">The sequence shown here is derived from an EMBL/GenBank/DDBJ whole genome shotgun (WGS) entry which is preliminary data.</text>
</comment>
<dbReference type="EMBL" id="JACXSI010000034">
    <property type="protein sequence ID" value="MBD3109359.1"/>
    <property type="molecule type" value="Genomic_DNA"/>
</dbReference>
<protein>
    <submittedName>
        <fullName evidence="1">Outer spore coat protein CotE</fullName>
    </submittedName>
</protein>
<gene>
    <name evidence="1" type="primary">cotE</name>
    <name evidence="1" type="ORF">IEO70_13510</name>
</gene>
<reference evidence="1" key="1">
    <citation type="submission" date="2020-09" db="EMBL/GenBank/DDBJ databases">
        <title>Bacillus faecalis sp. nov., a moderately halophilic bacterium isolated from cow faeces.</title>
        <authorList>
            <person name="Jiang L."/>
            <person name="Lee J."/>
        </authorList>
    </citation>
    <scope>NUCLEOTIDE SEQUENCE</scope>
    <source>
        <strain evidence="1">AGMB 02131</strain>
    </source>
</reference>
<dbReference type="AlphaFoldDB" id="A0A927HBV3"/>
<keyword evidence="2" id="KW-1185">Reference proteome</keyword>
<proteinExistence type="predicted"/>
<accession>A0A927HBV3</accession>
<dbReference type="Pfam" id="PF10628">
    <property type="entry name" value="CotE"/>
    <property type="match status" value="1"/>
</dbReference>
<evidence type="ECO:0000313" key="1">
    <source>
        <dbReference type="EMBL" id="MBD3109359.1"/>
    </source>
</evidence>
<dbReference type="InterPro" id="IPR018901">
    <property type="entry name" value="Spore_coat_CotE"/>
</dbReference>
<keyword evidence="1" id="KW-0167">Capsid protein</keyword>
<organism evidence="1 2">
    <name type="scientific">Peribacillus faecalis</name>
    <dbReference type="NCBI Taxonomy" id="2772559"/>
    <lineage>
        <taxon>Bacteria</taxon>
        <taxon>Bacillati</taxon>
        <taxon>Bacillota</taxon>
        <taxon>Bacilli</taxon>
        <taxon>Bacillales</taxon>
        <taxon>Bacillaceae</taxon>
        <taxon>Peribacillus</taxon>
    </lineage>
</organism>
<keyword evidence="1" id="KW-0946">Virion</keyword>
<dbReference type="RefSeq" id="WP_190998895.1">
    <property type="nucleotide sequence ID" value="NZ_JACXSI010000034.1"/>
</dbReference>
<dbReference type="Proteomes" id="UP000602076">
    <property type="component" value="Unassembled WGS sequence"/>
</dbReference>
<evidence type="ECO:0000313" key="2">
    <source>
        <dbReference type="Proteomes" id="UP000602076"/>
    </source>
</evidence>
<sequence>MSQYREIITKAVVAKGRKFTRSNETICPDQNPSSILGCWIINHHYTAKKNGKKVHISGSFDISIWYSYNKNTKTGVKTEKVQYTDVVNLKYRDPDFLDDREIVVRVVQQPNCIEACINGDGQKIVVEVEKEFFVEVIGETKVVVAVSPDGRADDDDWFNDVDDDDLHEIQPDFIMEYEK</sequence>
<name>A0A927HBV3_9BACI</name>